<evidence type="ECO:0000256" key="2">
    <source>
        <dbReference type="ARBA" id="ARBA00009810"/>
    </source>
</evidence>
<evidence type="ECO:0000256" key="16">
    <source>
        <dbReference type="RuleBase" id="RU003357"/>
    </source>
</evidence>
<reference evidence="21" key="1">
    <citation type="submission" date="2016-10" db="EMBL/GenBank/DDBJ databases">
        <authorList>
            <person name="Varghese N."/>
            <person name="Submissions S."/>
        </authorList>
    </citation>
    <scope>NUCLEOTIDE SEQUENCE [LARGE SCALE GENOMIC DNA]</scope>
    <source>
        <strain evidence="21">DSM 27981</strain>
    </source>
</reference>
<evidence type="ECO:0000256" key="15">
    <source>
        <dbReference type="PROSITE-ProRule" id="PRU10144"/>
    </source>
</evidence>
<dbReference type="EMBL" id="FONX01000003">
    <property type="protein sequence ID" value="SFE57322.1"/>
    <property type="molecule type" value="Genomic_DNA"/>
</dbReference>
<keyword evidence="21" id="KW-1185">Reference proteome</keyword>
<comment type="subcellular location">
    <subcellularLocation>
        <location evidence="1 14">Cell outer membrane</location>
        <topology evidence="1 14">Multi-pass membrane protein</topology>
    </subcellularLocation>
</comment>
<dbReference type="AlphaFoldDB" id="A0A1I2BM82"/>
<proteinExistence type="inferred from homology"/>
<evidence type="ECO:0000256" key="14">
    <source>
        <dbReference type="PROSITE-ProRule" id="PRU01360"/>
    </source>
</evidence>
<protein>
    <submittedName>
        <fullName evidence="20">Iron complex outermembrane recepter protein</fullName>
    </submittedName>
</protein>
<keyword evidence="11 14" id="KW-0472">Membrane</keyword>
<dbReference type="Pfam" id="PF00593">
    <property type="entry name" value="TonB_dep_Rec_b-barrel"/>
    <property type="match status" value="1"/>
</dbReference>
<dbReference type="Pfam" id="PF07715">
    <property type="entry name" value="Plug"/>
    <property type="match status" value="1"/>
</dbReference>
<feature type="short sequence motif" description="TonB C-terminal box" evidence="15">
    <location>
        <begin position="782"/>
        <end position="799"/>
    </location>
</feature>
<dbReference type="Pfam" id="PF07660">
    <property type="entry name" value="STN"/>
    <property type="match status" value="1"/>
</dbReference>
<dbReference type="SUPFAM" id="SSF56935">
    <property type="entry name" value="Porins"/>
    <property type="match status" value="1"/>
</dbReference>
<dbReference type="InterPro" id="IPR036942">
    <property type="entry name" value="Beta-barrel_TonB_sf"/>
</dbReference>
<evidence type="ECO:0000256" key="17">
    <source>
        <dbReference type="SAM" id="MobiDB-lite"/>
    </source>
</evidence>
<dbReference type="InterPro" id="IPR012910">
    <property type="entry name" value="Plug_dom"/>
</dbReference>
<evidence type="ECO:0000256" key="11">
    <source>
        <dbReference type="ARBA" id="ARBA00023136"/>
    </source>
</evidence>
<evidence type="ECO:0000256" key="8">
    <source>
        <dbReference type="ARBA" id="ARBA00023004"/>
    </source>
</evidence>
<dbReference type="OrthoDB" id="8732650at2"/>
<feature type="signal peptide" evidence="18">
    <location>
        <begin position="1"/>
        <end position="31"/>
    </location>
</feature>
<keyword evidence="13 14" id="KW-0998">Cell outer membrane</keyword>
<evidence type="ECO:0000256" key="10">
    <source>
        <dbReference type="ARBA" id="ARBA00023077"/>
    </source>
</evidence>
<keyword evidence="9" id="KW-0406">Ion transport</keyword>
<evidence type="ECO:0000256" key="4">
    <source>
        <dbReference type="ARBA" id="ARBA00022452"/>
    </source>
</evidence>
<dbReference type="InterPro" id="IPR037066">
    <property type="entry name" value="Plug_dom_sf"/>
</dbReference>
<dbReference type="GO" id="GO:0009279">
    <property type="term" value="C:cell outer membrane"/>
    <property type="evidence" value="ECO:0007669"/>
    <property type="project" value="UniProtKB-SubCell"/>
</dbReference>
<dbReference type="GO" id="GO:0038023">
    <property type="term" value="F:signaling receptor activity"/>
    <property type="evidence" value="ECO:0007669"/>
    <property type="project" value="InterPro"/>
</dbReference>
<keyword evidence="7 18" id="KW-0732">Signal</keyword>
<dbReference type="InterPro" id="IPR010105">
    <property type="entry name" value="TonB_sidphr_rcpt"/>
</dbReference>
<feature type="region of interest" description="Disordered" evidence="17">
    <location>
        <begin position="413"/>
        <end position="435"/>
    </location>
</feature>
<keyword evidence="12" id="KW-0675">Receptor</keyword>
<keyword evidence="3 14" id="KW-0813">Transport</keyword>
<sequence>MRSTPRHRILSAALAAAFGTVFVSWNGPALAQTSSQTTAPAFDINVAAQPLAAALNELSRQTGTQILASSEVVSRIHAPTVSGRLSVQQALDRLLAGSGLAASREGAAVVIRATGAAETARTLPPVYVTSTLDTDPTASVQSEGLAADGYRARSATSVGALGNMDLRDAPFAINVVPRELLQNIQAQSPDDVYKVSPSTLSQTPQASGWAPMVKIRGFSSYDRAEDGLRRAFGFAASLEDKERVEVLNGLSGFLFGAASPGGMVNYVNKRPTLERLNSVTVGNYGGSQYYVHGDFGGQFDSEGRVGYRLNLVRQEGGTAVDDQKIDRSLASLALDVKITDKLKLELGASYSDYKMQAPTAYWSFREGVRRIQAPDSSKNWGQPWIQDETESRKLMAKAIYEANAHLTLRAAYLRDSQERPKQDHTQNSVRSPTEYYQIRIHSGPTKTKSEAWQALADLSFDTGPVGHKLTMGYYGLEDTQWQTSYAPNTGYLGPNGFSTPNHVLQPIWPAIPPNSMYYSSRISNENWVIGDMIRFNDQWSVLVGANRSTIKKLDRNRYGAPNQPDYDRSRTSPNVSLIFKPQPWLTTYATYIEGLEPGGIAPLTASNSLSVMPPMQSKQNEVGAKAELGSVLLSGALFDIEKSYEYTDLNNTYRQDGKQRHRGAEVSASGKLTKSWSIVSGLTWFTAKVEGGAYNNNAPMNVPKLLAKLYTEYELSFVPGLSLTGGIYHVGKQWATATNTSRLPSFTTVDLGLRYATKVSGKPVSLRLTVNNVANRDYWLNSYYLGNPRSVAFSAQMSF</sequence>
<evidence type="ECO:0000256" key="13">
    <source>
        <dbReference type="ARBA" id="ARBA00023237"/>
    </source>
</evidence>
<dbReference type="STRING" id="1177982.SAMN04489711_10383"/>
<dbReference type="PROSITE" id="PS52016">
    <property type="entry name" value="TONB_DEPENDENT_REC_3"/>
    <property type="match status" value="1"/>
</dbReference>
<dbReference type="InterPro" id="IPR010917">
    <property type="entry name" value="TonB_rcpt_CS"/>
</dbReference>
<keyword evidence="6 14" id="KW-0812">Transmembrane</keyword>
<dbReference type="Gene3D" id="2.40.170.20">
    <property type="entry name" value="TonB-dependent receptor, beta-barrel domain"/>
    <property type="match status" value="1"/>
</dbReference>
<feature type="chain" id="PRO_5011721674" evidence="18">
    <location>
        <begin position="32"/>
        <end position="799"/>
    </location>
</feature>
<keyword evidence="5" id="KW-0410">Iron transport</keyword>
<evidence type="ECO:0000259" key="19">
    <source>
        <dbReference type="SMART" id="SM00965"/>
    </source>
</evidence>
<evidence type="ECO:0000313" key="20">
    <source>
        <dbReference type="EMBL" id="SFE57322.1"/>
    </source>
</evidence>
<dbReference type="PROSITE" id="PS01156">
    <property type="entry name" value="TONB_DEPENDENT_REC_2"/>
    <property type="match status" value="1"/>
</dbReference>
<gene>
    <name evidence="20" type="ORF">SAMN04489711_10383</name>
</gene>
<dbReference type="InterPro" id="IPR000531">
    <property type="entry name" value="Beta-barrel_TonB"/>
</dbReference>
<organism evidence="20 21">
    <name type="scientific">Paracidovorax wautersii</name>
    <dbReference type="NCBI Taxonomy" id="1177982"/>
    <lineage>
        <taxon>Bacteria</taxon>
        <taxon>Pseudomonadati</taxon>
        <taxon>Pseudomonadota</taxon>
        <taxon>Betaproteobacteria</taxon>
        <taxon>Burkholderiales</taxon>
        <taxon>Comamonadaceae</taxon>
        <taxon>Paracidovorax</taxon>
    </lineage>
</organism>
<evidence type="ECO:0000256" key="6">
    <source>
        <dbReference type="ARBA" id="ARBA00022692"/>
    </source>
</evidence>
<accession>A0A1I2BM82</accession>
<dbReference type="GO" id="GO:0015891">
    <property type="term" value="P:siderophore transport"/>
    <property type="evidence" value="ECO:0007669"/>
    <property type="project" value="InterPro"/>
</dbReference>
<evidence type="ECO:0000256" key="1">
    <source>
        <dbReference type="ARBA" id="ARBA00004571"/>
    </source>
</evidence>
<evidence type="ECO:0000256" key="18">
    <source>
        <dbReference type="SAM" id="SignalP"/>
    </source>
</evidence>
<feature type="compositionally biased region" description="Basic and acidic residues" evidence="17">
    <location>
        <begin position="415"/>
        <end position="424"/>
    </location>
</feature>
<keyword evidence="4 14" id="KW-1134">Transmembrane beta strand</keyword>
<evidence type="ECO:0000256" key="7">
    <source>
        <dbReference type="ARBA" id="ARBA00022729"/>
    </source>
</evidence>
<evidence type="ECO:0000256" key="5">
    <source>
        <dbReference type="ARBA" id="ARBA00022496"/>
    </source>
</evidence>
<dbReference type="CDD" id="cd01347">
    <property type="entry name" value="ligand_gated_channel"/>
    <property type="match status" value="1"/>
</dbReference>
<keyword evidence="8" id="KW-0408">Iron</keyword>
<dbReference type="Gene3D" id="2.170.130.10">
    <property type="entry name" value="TonB-dependent receptor, plug domain"/>
    <property type="match status" value="1"/>
</dbReference>
<evidence type="ECO:0000256" key="12">
    <source>
        <dbReference type="ARBA" id="ARBA00023170"/>
    </source>
</evidence>
<evidence type="ECO:0000256" key="3">
    <source>
        <dbReference type="ARBA" id="ARBA00022448"/>
    </source>
</evidence>
<dbReference type="Gene3D" id="3.55.50.30">
    <property type="match status" value="1"/>
</dbReference>
<dbReference type="InterPro" id="IPR011662">
    <property type="entry name" value="Secretin/TonB_short_N"/>
</dbReference>
<dbReference type="GO" id="GO:0015344">
    <property type="term" value="F:siderophore uptake transmembrane transporter activity"/>
    <property type="evidence" value="ECO:0007669"/>
    <property type="project" value="TreeGrafter"/>
</dbReference>
<evidence type="ECO:0000256" key="9">
    <source>
        <dbReference type="ARBA" id="ARBA00023065"/>
    </source>
</evidence>
<keyword evidence="10 16" id="KW-0798">TonB box</keyword>
<dbReference type="NCBIfam" id="TIGR01783">
    <property type="entry name" value="TonB-siderophor"/>
    <property type="match status" value="1"/>
</dbReference>
<feature type="domain" description="Secretin/TonB short N-terminal" evidence="19">
    <location>
        <begin position="64"/>
        <end position="114"/>
    </location>
</feature>
<dbReference type="RefSeq" id="WP_092938327.1">
    <property type="nucleotide sequence ID" value="NZ_FONX01000003.1"/>
</dbReference>
<evidence type="ECO:0000313" key="21">
    <source>
        <dbReference type="Proteomes" id="UP000199119"/>
    </source>
</evidence>
<comment type="similarity">
    <text evidence="2 14 16">Belongs to the TonB-dependent receptor family.</text>
</comment>
<dbReference type="Proteomes" id="UP000199119">
    <property type="component" value="Unassembled WGS sequence"/>
</dbReference>
<dbReference type="SMART" id="SM00965">
    <property type="entry name" value="STN"/>
    <property type="match status" value="1"/>
</dbReference>
<dbReference type="PANTHER" id="PTHR32552:SF82">
    <property type="entry name" value="FCUA PROTEIN"/>
    <property type="match status" value="1"/>
</dbReference>
<dbReference type="PANTHER" id="PTHR32552">
    <property type="entry name" value="FERRICHROME IRON RECEPTOR-RELATED"/>
    <property type="match status" value="1"/>
</dbReference>
<name>A0A1I2BM82_9BURK</name>
<dbReference type="InterPro" id="IPR039426">
    <property type="entry name" value="TonB-dep_rcpt-like"/>
</dbReference>